<dbReference type="RefSeq" id="WP_015596716.1">
    <property type="nucleotide sequence ID" value="NC_021172.1"/>
</dbReference>
<dbReference type="AlphaFoldDB" id="N0AZS4"/>
<name>N0AZS4_9HYPH</name>
<dbReference type="Gene3D" id="3.40.50.1240">
    <property type="entry name" value="Phosphoglycerate mutase-like"/>
    <property type="match status" value="1"/>
</dbReference>
<dbReference type="STRING" id="670307.HYPDE_24973"/>
<dbReference type="eggNOG" id="COG0406">
    <property type="taxonomic scope" value="Bacteria"/>
</dbReference>
<keyword evidence="2" id="KW-1185">Reference proteome</keyword>
<dbReference type="SMART" id="SM00855">
    <property type="entry name" value="PGAM"/>
    <property type="match status" value="1"/>
</dbReference>
<dbReference type="Proteomes" id="UP000005952">
    <property type="component" value="Chromosome"/>
</dbReference>
<dbReference type="SUPFAM" id="SSF53254">
    <property type="entry name" value="Phosphoglycerate mutase-like"/>
    <property type="match status" value="1"/>
</dbReference>
<reference evidence="1 2" key="1">
    <citation type="journal article" date="2013" name="Genome Announc.">
        <title>Genome sequences for three denitrifying bacterial strains isolated from a uranium- and nitrate-contaminated subsurface environment.</title>
        <authorList>
            <person name="Venkatramanan R."/>
            <person name="Prakash O."/>
            <person name="Woyke T."/>
            <person name="Chain P."/>
            <person name="Goodwin L.A."/>
            <person name="Watson D."/>
            <person name="Brooks S."/>
            <person name="Kostka J.E."/>
            <person name="Green S.J."/>
        </authorList>
    </citation>
    <scope>NUCLEOTIDE SEQUENCE [LARGE SCALE GENOMIC DNA]</scope>
    <source>
        <strain evidence="1 2">1NES1</strain>
    </source>
</reference>
<evidence type="ECO:0000313" key="2">
    <source>
        <dbReference type="Proteomes" id="UP000005952"/>
    </source>
</evidence>
<sequence length="186" mass="19790">MISRLTLVSHAPTVAVRAAAFPLDEGIDEKARREASALSGALPQFGAAWTSPALRALETAAALNIDAKVEPLLRDMDLGRWAGRTFADVEASEPHEMVRWLSDTAASPHGGESVEALLARVANWLKTVGQRQGRSAAVTHPAVIRAAIVVAIEAKPASFWRIDIAPLNIVELASNGSRWTLKSIGG</sequence>
<dbReference type="KEGG" id="hdt:HYPDE_24973"/>
<evidence type="ECO:0000313" key="1">
    <source>
        <dbReference type="EMBL" id="AGK56679.1"/>
    </source>
</evidence>
<dbReference type="PANTHER" id="PTHR48100">
    <property type="entry name" value="BROAD-SPECIFICITY PHOSPHATASE YOR283W-RELATED"/>
    <property type="match status" value="1"/>
</dbReference>
<dbReference type="HOGENOM" id="CLU_033323_6_0_5"/>
<dbReference type="InterPro" id="IPR050275">
    <property type="entry name" value="PGM_Phosphatase"/>
</dbReference>
<dbReference type="PANTHER" id="PTHR48100:SF10">
    <property type="entry name" value="2-CARBOXY-D-ARABINITOL-1-PHOSPHATASE-RELATED"/>
    <property type="match status" value="1"/>
</dbReference>
<dbReference type="OrthoDB" id="7502553at2"/>
<gene>
    <name evidence="1" type="ORF">HYPDE_24973</name>
</gene>
<accession>N0AZS4</accession>
<dbReference type="InterPro" id="IPR013078">
    <property type="entry name" value="His_Pase_superF_clade-1"/>
</dbReference>
<organism evidence="1 2">
    <name type="scientific">Hyphomicrobium denitrificans 1NES1</name>
    <dbReference type="NCBI Taxonomy" id="670307"/>
    <lineage>
        <taxon>Bacteria</taxon>
        <taxon>Pseudomonadati</taxon>
        <taxon>Pseudomonadota</taxon>
        <taxon>Alphaproteobacteria</taxon>
        <taxon>Hyphomicrobiales</taxon>
        <taxon>Hyphomicrobiaceae</taxon>
        <taxon>Hyphomicrobium</taxon>
    </lineage>
</organism>
<dbReference type="EMBL" id="CP005587">
    <property type="protein sequence ID" value="AGK56679.1"/>
    <property type="molecule type" value="Genomic_DNA"/>
</dbReference>
<dbReference type="Pfam" id="PF00300">
    <property type="entry name" value="His_Phos_1"/>
    <property type="match status" value="1"/>
</dbReference>
<dbReference type="GO" id="GO:0016791">
    <property type="term" value="F:phosphatase activity"/>
    <property type="evidence" value="ECO:0007669"/>
    <property type="project" value="TreeGrafter"/>
</dbReference>
<dbReference type="CDD" id="cd07067">
    <property type="entry name" value="HP_PGM_like"/>
    <property type="match status" value="1"/>
</dbReference>
<protein>
    <submittedName>
        <fullName evidence="1">Phosphoglycerate mutase</fullName>
    </submittedName>
</protein>
<dbReference type="InterPro" id="IPR029033">
    <property type="entry name" value="His_PPase_superfam"/>
</dbReference>
<proteinExistence type="predicted"/>